<dbReference type="Proteomes" id="UP000015105">
    <property type="component" value="Chromosome 7D"/>
</dbReference>
<dbReference type="PANTHER" id="PTHR34480">
    <property type="entry name" value="OS01G0967800 PROTEIN-RELATED"/>
    <property type="match status" value="1"/>
</dbReference>
<keyword evidence="1" id="KW-0732">Signal</keyword>
<feature type="signal peptide" evidence="1">
    <location>
        <begin position="1"/>
        <end position="16"/>
    </location>
</feature>
<accession>A0A453S0X0</accession>
<reference evidence="3" key="1">
    <citation type="journal article" date="2014" name="Science">
        <title>Ancient hybridizations among the ancestral genomes of bread wheat.</title>
        <authorList>
            <consortium name="International Wheat Genome Sequencing Consortium,"/>
            <person name="Marcussen T."/>
            <person name="Sandve S.R."/>
            <person name="Heier L."/>
            <person name="Spannagl M."/>
            <person name="Pfeifer M."/>
            <person name="Jakobsen K.S."/>
            <person name="Wulff B.B."/>
            <person name="Steuernagel B."/>
            <person name="Mayer K.F."/>
            <person name="Olsen O.A."/>
        </authorList>
    </citation>
    <scope>NUCLEOTIDE SEQUENCE [LARGE SCALE GENOMIC DNA]</scope>
    <source>
        <strain evidence="3">cv. AL8/78</strain>
    </source>
</reference>
<evidence type="ECO:0000313" key="3">
    <source>
        <dbReference type="Proteomes" id="UP000015105"/>
    </source>
</evidence>
<feature type="chain" id="PRO_5019123719" evidence="1">
    <location>
        <begin position="17"/>
        <end position="115"/>
    </location>
</feature>
<reference evidence="2" key="5">
    <citation type="journal article" date="2021" name="G3 (Bethesda)">
        <title>Aegilops tauschii genome assembly Aet v5.0 features greater sequence contiguity and improved annotation.</title>
        <authorList>
            <person name="Wang L."/>
            <person name="Zhu T."/>
            <person name="Rodriguez J.C."/>
            <person name="Deal K.R."/>
            <person name="Dubcovsky J."/>
            <person name="McGuire P.E."/>
            <person name="Lux T."/>
            <person name="Spannagl M."/>
            <person name="Mayer K.F.X."/>
            <person name="Baldrich P."/>
            <person name="Meyers B.C."/>
            <person name="Huo N."/>
            <person name="Gu Y.Q."/>
            <person name="Zhou H."/>
            <person name="Devos K.M."/>
            <person name="Bennetzen J.L."/>
            <person name="Unver T."/>
            <person name="Budak H."/>
            <person name="Gulick P.J."/>
            <person name="Galiba G."/>
            <person name="Kalapos B."/>
            <person name="Nelson D.R."/>
            <person name="Li P."/>
            <person name="You F.M."/>
            <person name="Luo M.C."/>
            <person name="Dvorak J."/>
        </authorList>
    </citation>
    <scope>NUCLEOTIDE SEQUENCE [LARGE SCALE GENOMIC DNA]</scope>
    <source>
        <strain evidence="2">cv. AL8/78</strain>
    </source>
</reference>
<dbReference type="PANTHER" id="PTHR34480:SF13">
    <property type="match status" value="1"/>
</dbReference>
<organism evidence="2 3">
    <name type="scientific">Aegilops tauschii subsp. strangulata</name>
    <name type="common">Goatgrass</name>
    <dbReference type="NCBI Taxonomy" id="200361"/>
    <lineage>
        <taxon>Eukaryota</taxon>
        <taxon>Viridiplantae</taxon>
        <taxon>Streptophyta</taxon>
        <taxon>Embryophyta</taxon>
        <taxon>Tracheophyta</taxon>
        <taxon>Spermatophyta</taxon>
        <taxon>Magnoliopsida</taxon>
        <taxon>Liliopsida</taxon>
        <taxon>Poales</taxon>
        <taxon>Poaceae</taxon>
        <taxon>BOP clade</taxon>
        <taxon>Pooideae</taxon>
        <taxon>Triticodae</taxon>
        <taxon>Triticeae</taxon>
        <taxon>Triticinae</taxon>
        <taxon>Aegilops</taxon>
    </lineage>
</organism>
<dbReference type="Gramene" id="AET7Gv20778000.4">
    <property type="protein sequence ID" value="AET7Gv20778000.4"/>
    <property type="gene ID" value="AET7Gv20778000"/>
</dbReference>
<protein>
    <submittedName>
        <fullName evidence="2">Uncharacterized protein</fullName>
    </submittedName>
</protein>
<reference evidence="2" key="3">
    <citation type="journal article" date="2017" name="Nature">
        <title>Genome sequence of the progenitor of the wheat D genome Aegilops tauschii.</title>
        <authorList>
            <person name="Luo M.C."/>
            <person name="Gu Y.Q."/>
            <person name="Puiu D."/>
            <person name="Wang H."/>
            <person name="Twardziok S.O."/>
            <person name="Deal K.R."/>
            <person name="Huo N."/>
            <person name="Zhu T."/>
            <person name="Wang L."/>
            <person name="Wang Y."/>
            <person name="McGuire P.E."/>
            <person name="Liu S."/>
            <person name="Long H."/>
            <person name="Ramasamy R.K."/>
            <person name="Rodriguez J.C."/>
            <person name="Van S.L."/>
            <person name="Yuan L."/>
            <person name="Wang Z."/>
            <person name="Xia Z."/>
            <person name="Xiao L."/>
            <person name="Anderson O.D."/>
            <person name="Ouyang S."/>
            <person name="Liang Y."/>
            <person name="Zimin A.V."/>
            <person name="Pertea G."/>
            <person name="Qi P."/>
            <person name="Bennetzen J.L."/>
            <person name="Dai X."/>
            <person name="Dawson M.W."/>
            <person name="Muller H.G."/>
            <person name="Kugler K."/>
            <person name="Rivarola-Duarte L."/>
            <person name="Spannagl M."/>
            <person name="Mayer K.F.X."/>
            <person name="Lu F.H."/>
            <person name="Bevan M.W."/>
            <person name="Leroy P."/>
            <person name="Li P."/>
            <person name="You F.M."/>
            <person name="Sun Q."/>
            <person name="Liu Z."/>
            <person name="Lyons E."/>
            <person name="Wicker T."/>
            <person name="Salzberg S.L."/>
            <person name="Devos K.M."/>
            <person name="Dvorak J."/>
        </authorList>
    </citation>
    <scope>NUCLEOTIDE SEQUENCE [LARGE SCALE GENOMIC DNA]</scope>
    <source>
        <strain evidence="2">cv. AL8/78</strain>
    </source>
</reference>
<reference evidence="2" key="4">
    <citation type="submission" date="2019-03" db="UniProtKB">
        <authorList>
            <consortium name="EnsemblPlants"/>
        </authorList>
    </citation>
    <scope>IDENTIFICATION</scope>
</reference>
<proteinExistence type="predicted"/>
<reference evidence="3" key="2">
    <citation type="journal article" date="2017" name="Nat. Plants">
        <title>The Aegilops tauschii genome reveals multiple impacts of transposons.</title>
        <authorList>
            <person name="Zhao G."/>
            <person name="Zou C."/>
            <person name="Li K."/>
            <person name="Wang K."/>
            <person name="Li T."/>
            <person name="Gao L."/>
            <person name="Zhang X."/>
            <person name="Wang H."/>
            <person name="Yang Z."/>
            <person name="Liu X."/>
            <person name="Jiang W."/>
            <person name="Mao L."/>
            <person name="Kong X."/>
            <person name="Jiao Y."/>
            <person name="Jia J."/>
        </authorList>
    </citation>
    <scope>NUCLEOTIDE SEQUENCE [LARGE SCALE GENOMIC DNA]</scope>
    <source>
        <strain evidence="3">cv. AL8/78</strain>
    </source>
</reference>
<sequence>MRTLIVSFLRFGSLLLRKWVPLIRRLILELVWLTSRRNIFPRYRKRMQFALDHSSLSDLESNFDTCVEDIPDDATEDGAWRLITSAVWNKLHKPKMWHQYIMRKMEIAKHIGLGP</sequence>
<evidence type="ECO:0000256" key="1">
    <source>
        <dbReference type="SAM" id="SignalP"/>
    </source>
</evidence>
<name>A0A453S0X0_AEGTS</name>
<dbReference type="AlphaFoldDB" id="A0A453S0X0"/>
<dbReference type="EnsemblPlants" id="AET7Gv20778000.4">
    <property type="protein sequence ID" value="AET7Gv20778000.4"/>
    <property type="gene ID" value="AET7Gv20778000"/>
</dbReference>
<keyword evidence="3" id="KW-1185">Reference proteome</keyword>
<evidence type="ECO:0000313" key="2">
    <source>
        <dbReference type="EnsemblPlants" id="AET7Gv20778000.4"/>
    </source>
</evidence>